<gene>
    <name evidence="3" type="ORF">cyc_08472</name>
</gene>
<reference evidence="3 4" key="1">
    <citation type="journal article" date="2016" name="BMC Genomics">
        <title>Comparative genomics reveals Cyclospora cayetanensis possesses coccidia-like metabolism and invasion components but unique surface antigens.</title>
        <authorList>
            <person name="Liu S."/>
            <person name="Wang L."/>
            <person name="Zheng H."/>
            <person name="Xu Z."/>
            <person name="Roellig D.M."/>
            <person name="Li N."/>
            <person name="Frace M.A."/>
            <person name="Tang K."/>
            <person name="Arrowood M.J."/>
            <person name="Moss D.M."/>
            <person name="Zhang L."/>
            <person name="Feng Y."/>
            <person name="Xiao L."/>
        </authorList>
    </citation>
    <scope>NUCLEOTIDE SEQUENCE [LARGE SCALE GENOMIC DNA]</scope>
    <source>
        <strain evidence="3 4">CHN_HEN01</strain>
    </source>
</reference>
<name>A0A1D3CT30_9EIME</name>
<feature type="compositionally biased region" description="Polar residues" evidence="1">
    <location>
        <begin position="163"/>
        <end position="174"/>
    </location>
</feature>
<keyword evidence="2" id="KW-0472">Membrane</keyword>
<dbReference type="AlphaFoldDB" id="A0A1D3CT30"/>
<dbReference type="VEuPathDB" id="ToxoDB:LOC113146797"/>
<dbReference type="EMBL" id="JROU02002060">
    <property type="protein sequence ID" value="OEH74342.1"/>
    <property type="molecule type" value="Genomic_DNA"/>
</dbReference>
<evidence type="ECO:0000256" key="1">
    <source>
        <dbReference type="SAM" id="MobiDB-lite"/>
    </source>
</evidence>
<feature type="transmembrane region" description="Helical" evidence="2">
    <location>
        <begin position="6"/>
        <end position="22"/>
    </location>
</feature>
<keyword evidence="2" id="KW-0812">Transmembrane</keyword>
<keyword evidence="2" id="KW-1133">Transmembrane helix</keyword>
<accession>A0A1D3CT30</accession>
<comment type="caution">
    <text evidence="3">The sequence shown here is derived from an EMBL/GenBank/DDBJ whole genome shotgun (WGS) entry which is preliminary data.</text>
</comment>
<feature type="region of interest" description="Disordered" evidence="1">
    <location>
        <begin position="162"/>
        <end position="200"/>
    </location>
</feature>
<protein>
    <recommendedName>
        <fullName evidence="5">Transmembrane protein</fullName>
    </recommendedName>
</protein>
<organism evidence="3 4">
    <name type="scientific">Cyclospora cayetanensis</name>
    <dbReference type="NCBI Taxonomy" id="88456"/>
    <lineage>
        <taxon>Eukaryota</taxon>
        <taxon>Sar</taxon>
        <taxon>Alveolata</taxon>
        <taxon>Apicomplexa</taxon>
        <taxon>Conoidasida</taxon>
        <taxon>Coccidia</taxon>
        <taxon>Eucoccidiorida</taxon>
        <taxon>Eimeriorina</taxon>
        <taxon>Eimeriidae</taxon>
        <taxon>Cyclospora</taxon>
    </lineage>
</organism>
<dbReference type="InParanoid" id="A0A1D3CT30"/>
<evidence type="ECO:0000313" key="4">
    <source>
        <dbReference type="Proteomes" id="UP000095192"/>
    </source>
</evidence>
<proteinExistence type="predicted"/>
<feature type="transmembrane region" description="Helical" evidence="2">
    <location>
        <begin position="29"/>
        <end position="47"/>
    </location>
</feature>
<keyword evidence="4" id="KW-1185">Reference proteome</keyword>
<sequence>MGEAEAFVVYGTAAFVAVLLTTSRRVAAARLGILGLICAAAAAEVVLHHEGISPYLLELTQRREPPRSTLEAAEKSSSMQGLLETLLRQAAESASAGLALHGTSLIRWACWVASSLLWIRCFRGDPYDLCYCCEGSCHPVWALSLPLPEKLKDLRKDPCFAGTSPSTESSCNDRSTPHKNILSPWEDSNGPDTEKATAENSQQYIWGQQMDIRRRRRVSAALRICFYCLNPAYDLSRLSI</sequence>
<evidence type="ECO:0000313" key="3">
    <source>
        <dbReference type="EMBL" id="OEH74342.1"/>
    </source>
</evidence>
<evidence type="ECO:0008006" key="5">
    <source>
        <dbReference type="Google" id="ProtNLM"/>
    </source>
</evidence>
<dbReference type="VEuPathDB" id="ToxoDB:cyc_08472"/>
<dbReference type="Proteomes" id="UP000095192">
    <property type="component" value="Unassembled WGS sequence"/>
</dbReference>
<evidence type="ECO:0000256" key="2">
    <source>
        <dbReference type="SAM" id="Phobius"/>
    </source>
</evidence>